<protein>
    <recommendedName>
        <fullName evidence="4">DUF998 domain-containing protein</fullName>
    </recommendedName>
</protein>
<evidence type="ECO:0000256" key="1">
    <source>
        <dbReference type="SAM" id="Phobius"/>
    </source>
</evidence>
<feature type="transmembrane region" description="Helical" evidence="1">
    <location>
        <begin position="192"/>
        <end position="210"/>
    </location>
</feature>
<feature type="transmembrane region" description="Helical" evidence="1">
    <location>
        <begin position="12"/>
        <end position="35"/>
    </location>
</feature>
<organism evidence="2 3">
    <name type="scientific">Planococcus koreensis</name>
    <dbReference type="NCBI Taxonomy" id="112331"/>
    <lineage>
        <taxon>Bacteria</taxon>
        <taxon>Bacillati</taxon>
        <taxon>Bacillota</taxon>
        <taxon>Bacilli</taxon>
        <taxon>Bacillales</taxon>
        <taxon>Caryophanaceae</taxon>
        <taxon>Planococcus</taxon>
    </lineage>
</organism>
<keyword evidence="1" id="KW-0472">Membrane</keyword>
<dbReference type="EMBL" id="JACHHE010000001">
    <property type="protein sequence ID" value="MBB5179263.1"/>
    <property type="molecule type" value="Genomic_DNA"/>
</dbReference>
<sequence length="236" mass="25494">MEKRKGKGLWQKMALSGAAAAIVYSLHVIIGGALWDGYSHVRQTISELTGNGAPDAGMLKIFTVIYGILALVFSVSVYMLFLKYKVHKWALTGAALLILMEFTSLVGYNLFPLEDGGAVLTAGNLMHLAVTAIVALSAIGAIFAISFGLLKTEYFRSIGMLSLFCAVVVTISGIATPVVLNNGMAIAGLVERINIFTLQLWLFALSLFLFNAKLPKKSALDLERMGLIDVYRQSGR</sequence>
<dbReference type="OrthoDB" id="2425530at2"/>
<dbReference type="RefSeq" id="WP_135500915.1">
    <property type="nucleotide sequence ID" value="NZ_JACHHE010000001.1"/>
</dbReference>
<keyword evidence="1" id="KW-0812">Transmembrane</keyword>
<evidence type="ECO:0008006" key="4">
    <source>
        <dbReference type="Google" id="ProtNLM"/>
    </source>
</evidence>
<feature type="transmembrane region" description="Helical" evidence="1">
    <location>
        <begin position="89"/>
        <end position="108"/>
    </location>
</feature>
<dbReference type="InterPro" id="IPR009339">
    <property type="entry name" value="DUF998"/>
</dbReference>
<comment type="caution">
    <text evidence="2">The sequence shown here is derived from an EMBL/GenBank/DDBJ whole genome shotgun (WGS) entry which is preliminary data.</text>
</comment>
<name>A0A7W8CPP3_9BACL</name>
<feature type="transmembrane region" description="Helical" evidence="1">
    <location>
        <begin position="161"/>
        <end position="180"/>
    </location>
</feature>
<evidence type="ECO:0000313" key="2">
    <source>
        <dbReference type="EMBL" id="MBB5179263.1"/>
    </source>
</evidence>
<dbReference type="Proteomes" id="UP000525923">
    <property type="component" value="Unassembled WGS sequence"/>
</dbReference>
<feature type="transmembrane region" description="Helical" evidence="1">
    <location>
        <begin position="128"/>
        <end position="149"/>
    </location>
</feature>
<keyword evidence="3" id="KW-1185">Reference proteome</keyword>
<reference evidence="2 3" key="1">
    <citation type="submission" date="2020-08" db="EMBL/GenBank/DDBJ databases">
        <title>Genomic Encyclopedia of Type Strains, Phase IV (KMG-IV): sequencing the most valuable type-strain genomes for metagenomic binning, comparative biology and taxonomic classification.</title>
        <authorList>
            <person name="Goeker M."/>
        </authorList>
    </citation>
    <scope>NUCLEOTIDE SEQUENCE [LARGE SCALE GENOMIC DNA]</scope>
    <source>
        <strain evidence="2 3">DSM 15895</strain>
    </source>
</reference>
<keyword evidence="1" id="KW-1133">Transmembrane helix</keyword>
<evidence type="ECO:0000313" key="3">
    <source>
        <dbReference type="Proteomes" id="UP000525923"/>
    </source>
</evidence>
<gene>
    <name evidence="2" type="ORF">HNQ44_000685</name>
</gene>
<dbReference type="AlphaFoldDB" id="A0A7W8CPP3"/>
<proteinExistence type="predicted"/>
<dbReference type="Pfam" id="PF06197">
    <property type="entry name" value="DUF998"/>
    <property type="match status" value="1"/>
</dbReference>
<feature type="transmembrane region" description="Helical" evidence="1">
    <location>
        <begin position="61"/>
        <end position="82"/>
    </location>
</feature>
<accession>A0A7W8CPP3</accession>